<dbReference type="CDD" id="cd00158">
    <property type="entry name" value="RHOD"/>
    <property type="match status" value="1"/>
</dbReference>
<evidence type="ECO:0000256" key="2">
    <source>
        <dbReference type="SAM" id="MobiDB-lite"/>
    </source>
</evidence>
<reference evidence="5 6" key="1">
    <citation type="submission" date="2020-05" db="EMBL/GenBank/DDBJ databases">
        <title>FDA dAtabase for Regulatory Grade micrObial Sequences (FDA-ARGOS): Supporting development and validation of Infectious Disease Dx tests.</title>
        <authorList>
            <person name="Pederson C."/>
            <person name="Tallon L."/>
            <person name="Sadzewicz L."/>
            <person name="Zhao X."/>
            <person name="Vavikolanu K."/>
            <person name="Mehta A."/>
            <person name="Aluvathingal J."/>
            <person name="Nadendla S."/>
            <person name="Myers T."/>
            <person name="Yan Y."/>
            <person name="Sichtig H."/>
        </authorList>
    </citation>
    <scope>NUCLEOTIDE SEQUENCE [LARGE SCALE GENOMIC DNA]</scope>
    <source>
        <strain evidence="5 6">FDAARGOS_764</strain>
    </source>
</reference>
<feature type="compositionally biased region" description="Basic and acidic residues" evidence="2">
    <location>
        <begin position="1829"/>
        <end position="1858"/>
    </location>
</feature>
<dbReference type="InterPro" id="IPR000668">
    <property type="entry name" value="Peptidase_C1A_C"/>
</dbReference>
<feature type="domain" description="Rhodanese" evidence="4">
    <location>
        <begin position="1242"/>
        <end position="1330"/>
    </location>
</feature>
<dbReference type="InterPro" id="IPR013128">
    <property type="entry name" value="Peptidase_C1A"/>
</dbReference>
<evidence type="ECO:0000256" key="3">
    <source>
        <dbReference type="SAM" id="SignalP"/>
    </source>
</evidence>
<dbReference type="SUPFAM" id="SSF49373">
    <property type="entry name" value="Invasin/intimin cell-adhesion fragments"/>
    <property type="match status" value="1"/>
</dbReference>
<dbReference type="PROSITE" id="PS00139">
    <property type="entry name" value="THIOL_PROTEASE_CYS"/>
    <property type="match status" value="1"/>
</dbReference>
<dbReference type="Pfam" id="PF00581">
    <property type="entry name" value="Rhodanese"/>
    <property type="match status" value="1"/>
</dbReference>
<dbReference type="EMBL" id="CP054000">
    <property type="protein sequence ID" value="QKH79633.1"/>
    <property type="molecule type" value="Genomic_DNA"/>
</dbReference>
<accession>A0A7D4JJ13</accession>
<evidence type="ECO:0000259" key="4">
    <source>
        <dbReference type="PROSITE" id="PS50206"/>
    </source>
</evidence>
<dbReference type="InterPro" id="IPR000169">
    <property type="entry name" value="Pept_cys_AS"/>
</dbReference>
<keyword evidence="3" id="KW-0732">Signal</keyword>
<evidence type="ECO:0000313" key="5">
    <source>
        <dbReference type="EMBL" id="QKH79633.1"/>
    </source>
</evidence>
<protein>
    <submittedName>
        <fullName evidence="5">Ig-like domain-containing protein</fullName>
    </submittedName>
</protein>
<dbReference type="Pfam" id="PF02368">
    <property type="entry name" value="Big_2"/>
    <property type="match status" value="1"/>
</dbReference>
<evidence type="ECO:0000313" key="6">
    <source>
        <dbReference type="Proteomes" id="UP000502899"/>
    </source>
</evidence>
<organism evidence="5 6">
    <name type="scientific">Finegoldia magna</name>
    <name type="common">Peptostreptococcus magnus</name>
    <dbReference type="NCBI Taxonomy" id="1260"/>
    <lineage>
        <taxon>Bacteria</taxon>
        <taxon>Bacillati</taxon>
        <taxon>Bacillota</taxon>
        <taxon>Tissierellia</taxon>
        <taxon>Tissierellales</taxon>
        <taxon>Peptoniphilaceae</taxon>
        <taxon>Finegoldia</taxon>
    </lineage>
</organism>
<gene>
    <name evidence="5" type="ORF">FOC70_04345</name>
</gene>
<dbReference type="SUPFAM" id="SSF52821">
    <property type="entry name" value="Rhodanese/Cell cycle control phosphatase"/>
    <property type="match status" value="1"/>
</dbReference>
<dbReference type="Pfam" id="PF00112">
    <property type="entry name" value="Peptidase_C1"/>
    <property type="match status" value="1"/>
</dbReference>
<dbReference type="Gene3D" id="2.60.40.1930">
    <property type="match status" value="3"/>
</dbReference>
<comment type="similarity">
    <text evidence="1">Belongs to the peptidase C1 family.</text>
</comment>
<dbReference type="InterPro" id="IPR003343">
    <property type="entry name" value="Big_2"/>
</dbReference>
<evidence type="ECO:0000256" key="1">
    <source>
        <dbReference type="ARBA" id="ARBA00008455"/>
    </source>
</evidence>
<dbReference type="Gene3D" id="3.90.70.10">
    <property type="entry name" value="Cysteine proteinases"/>
    <property type="match status" value="1"/>
</dbReference>
<proteinExistence type="inferred from homology"/>
<dbReference type="InterPro" id="IPR038765">
    <property type="entry name" value="Papain-like_cys_pep_sf"/>
</dbReference>
<dbReference type="PANTHER" id="PTHR12411">
    <property type="entry name" value="CYSTEINE PROTEASE FAMILY C1-RELATED"/>
    <property type="match status" value="1"/>
</dbReference>
<dbReference type="CDD" id="cd02619">
    <property type="entry name" value="Peptidase_C1"/>
    <property type="match status" value="1"/>
</dbReference>
<dbReference type="InterPro" id="IPR001763">
    <property type="entry name" value="Rhodanese-like_dom"/>
</dbReference>
<dbReference type="Gene3D" id="2.60.40.1080">
    <property type="match status" value="1"/>
</dbReference>
<dbReference type="InterPro" id="IPR040528">
    <property type="entry name" value="Lectin-like"/>
</dbReference>
<dbReference type="InterPro" id="IPR036873">
    <property type="entry name" value="Rhodanese-like_dom_sf"/>
</dbReference>
<feature type="signal peptide" evidence="3">
    <location>
        <begin position="1"/>
        <end position="27"/>
    </location>
</feature>
<feature type="region of interest" description="Disordered" evidence="2">
    <location>
        <begin position="1823"/>
        <end position="1858"/>
    </location>
</feature>
<dbReference type="GO" id="GO:0006508">
    <property type="term" value="P:proteolysis"/>
    <property type="evidence" value="ECO:0007669"/>
    <property type="project" value="InterPro"/>
</dbReference>
<sequence length="2625" mass="301425">MNKRLKIFSIILSVALVLPMQPLSANKQSNNDNRTKDLIEFKQTNTSEKKDDLNLYEKSIENNNFNVNSKTLKQDPYKIHTDYSSIDNKVGKTIFPRTFFFRSINVADNPKYDLRDIGKVTSVKDQGPNGSCWAFATFGSAESILMPDERMDFSEKHMRNTHGFDWGPSDGGTRTVSSAYLARRSGPVLEKDDPYDIYGSDSPENLPIAKELTQAIFLPDRRDSNDNNLIKSMITKYGGVYSAVMGGDEYLNKKTMAHYYSGAQVPNHAITIVGWDDNYSKKNFKTTPQGDGAWICKNSWGTGWGTQGGYYYVSYYDKNIGTQNSQYILKDLNENEKIWQYDKLGMTSQVGLGEESYYANVFGPVKEDTYLSSVGLWTSANNAEYEVFVNTNVDKNGGLSQKNSVKQGKMQFAGYEKVKVDDTLISKGSKFAVIVRMKTPGYKYPIPIERPIKGFSSKTTAETGQSFVSKDGEKWTDLTDQIKNANVSLKAFTIDGEHINGNNENENKIESIKFKEKEKLLKIGEAVTLGVDLLPKTAITEDLKWESSDKTVCDIDNTGKVKAVGYGECIITAKSKHSYRVFDTMRIRVDESNAQFKANISSDKQSYIQGEQVGINIALKDQNENQIVNKGIECEIVTSHDQNFKYNLKTNLTGEANFNVKLANTAAIGKYKVNVYYKNKLIGINTFNVESKDFVPTVENPLFVENKLDKDKIKPNTQVKLVSTVTNKYAEIKRYAKVNATITSPSQKEYTKSLYTDKQGQAIFDLEKEMFNEEGVYKIKVNASLSGFDDFTETLDLHVDRNTTEMKNLDLQMNLSKKTFMVKTEPVNVDFVVNNENKPISDANIRLTITDPNQKSYDVNLKTDKDGKSNFSMNLSERNVMGTYKIEAVAYKEGYYDVEKSDSFFAKKDGKYLNISFESAKKVYKLNESAYIKIQIKDENNNPMRNSSVDITILDPNQQETKIRKVSDYQGYVFIYMTPKAYTSKGEYSIKAVADYYNYPSSSANYRIKFGEDEDYKGISVNAKNRKEQYFVDEVAEIDFKTVDEYGNSVNNAEVNISVKTPDGKVIIDRTTTDDKSIGSWIYKLKLAAGKYDVTLKAQKSNYKSLSQTISFTVVERPKLKKFSTTIMSDKKIYEATKNAVIKLNLKDEKGNNFSNVDVKVREISPNSKKESNVKTDEQGNIELNVNTETQGKYELYFDLSKENYEKTTKRFVFYSITNQIPKTNDSFFDAKNATDVTKYLKTQKPFILDVRSKASFERSHIDNSFNMDLNDTDFDDFMNALDKTTNLFVISNLESESKIKQLKDKGFKSVAYIKEGMQKYIEVSGLENKDYNKNLRLDIIRDKSVYNSKNEITFDVKTTDSNYNYIAKSNVKYKLLDLAGTEINSGELQTNNIGQEKLKIKLSDNIYPGTYKIIAEANKDGYYKDCSFTKFDISNKDVNDDFINYDDANKSSYFAHLKDDKESKDLLKNIYGKNLLGYSVNDLNDKSKLLNDVVDLKKPSIVLFDNNKAKLEDFANKSHETYNFVRITSENDKKNLQEKNLRRLISTSFIDTDNDIRNSKLSLTQGIKILVLDEEGRVVNLINQKDFNNIKTILAKQNIKIEDKIVDPNVELKTNQKANINITSPNTTVKRKDVVQINVELKNEDTKEYLANRNIKYTLQDPFGRTVSYNRQTDKNGRHILKIGTNDKTTLGKYSVKVELLDAEYQNAFKFIEYQVVSQNTPDLLQMKALIKTDKEKYELGDSINLELVVSDLNDSKLDKAQGQVILEDSNQKQLFNKSAVSDNSGKINLSFITNDSNVLGQYTLKIKISREGFKDYNKEISIQIGDKPSKPDEKPDEKPDKKPDKKPDEKPENPIDVEIKEQNFPLSFEQAYALGFFDATDNLTMINVKSKYGFNYSNFVLYDKNNKPIKIQDLIDNKRPTIFLMGDRVDSQSLKMFENSSNINDKAFNFVNVITNGNQKDLEQIGKGKLYSDLFMRGNSLNGQFRSNKNQVVILDKNGSLLNVFPYKSNYELLRRFNMSNGYYADNKNFKQLSLDKFKSSYPISLEQRKNRKDYEKLSENEAKFSSQYAKDLSRIKLIDKDNKPKSLDEISKKDIKILLIGDYRKEDTIKMWENSKYIKEGNYDLINVSYLGAQADINKKKERFESLENVKKEIYVTGAYNSLIQVPKPTIVAIDKNQNYMFTKEYNSNEDIKYVLDRTVNTFASNETITDSFKPIEDLKILEELPKEKDPNRIVPMTYSQRKERGDYRIFEPNEKEVNEKYYGRDMNMYLMKDINSNQKYIKEFLNKKVNVMLVGSPEDKNSRIMWKNSSYLNLEKINLIKISNYKDENVLKNMFNSYDMNDVKTNFYCGGEKFDFDKSVSSPYVLITDENGRMLFVKKYISNQDIEDLVNRSLQTKYTENSVGDDMLPIQNEKISLDNKNHEPKLVENVESTQPDENVALTYSQRENRGDYKELNDNEKKFNKLYYGRDIKNYRFLKNDKTSEKISELQDENLTILLLGNYKENSSLKMWQEVSRIQSDEFSIKNMNTIGNINVINDTISSKKLDISEIYTNANSIFYLNNRRNNTIVAIDKNSKVIFIKDYNDMNDIKYVLDRTLKTQFSKDVLNIKVPEVLDVDLSDK</sequence>
<dbReference type="SUPFAM" id="SSF54001">
    <property type="entry name" value="Cysteine proteinases"/>
    <property type="match status" value="1"/>
</dbReference>
<dbReference type="InterPro" id="IPR008964">
    <property type="entry name" value="Invasin/intimin_cell_adhesion"/>
</dbReference>
<dbReference type="Gene3D" id="3.40.250.10">
    <property type="entry name" value="Rhodanese-like domain"/>
    <property type="match status" value="1"/>
</dbReference>
<dbReference type="RefSeq" id="WP_172884270.1">
    <property type="nucleotide sequence ID" value="NZ_CP054000.1"/>
</dbReference>
<name>A0A7D4JJ13_FINMA</name>
<dbReference type="GO" id="GO:0008234">
    <property type="term" value="F:cysteine-type peptidase activity"/>
    <property type="evidence" value="ECO:0007669"/>
    <property type="project" value="InterPro"/>
</dbReference>
<dbReference type="Proteomes" id="UP000502899">
    <property type="component" value="Chromosome"/>
</dbReference>
<dbReference type="Pfam" id="PF18560">
    <property type="entry name" value="Lectin_like"/>
    <property type="match status" value="1"/>
</dbReference>
<dbReference type="SMART" id="SM00645">
    <property type="entry name" value="Pept_C1"/>
    <property type="match status" value="1"/>
</dbReference>
<dbReference type="PROSITE" id="PS50206">
    <property type="entry name" value="RHODANESE_3"/>
    <property type="match status" value="1"/>
</dbReference>
<feature type="chain" id="PRO_5029006480" evidence="3">
    <location>
        <begin position="28"/>
        <end position="2625"/>
    </location>
</feature>